<comment type="caution">
    <text evidence="2">The sequence shown here is derived from an EMBL/GenBank/DDBJ whole genome shotgun (WGS) entry which is preliminary data.</text>
</comment>
<reference evidence="2 3" key="1">
    <citation type="journal article" date="2019" name="Commun. Biol.">
        <title>The bagworm genome reveals a unique fibroin gene that provides high tensile strength.</title>
        <authorList>
            <person name="Kono N."/>
            <person name="Nakamura H."/>
            <person name="Ohtoshi R."/>
            <person name="Tomita M."/>
            <person name="Numata K."/>
            <person name="Arakawa K."/>
        </authorList>
    </citation>
    <scope>NUCLEOTIDE SEQUENCE [LARGE SCALE GENOMIC DNA]</scope>
</reference>
<keyword evidence="3" id="KW-1185">Reference proteome</keyword>
<dbReference type="Pfam" id="PF22069">
    <property type="entry name" value="Androglobin_IV"/>
    <property type="match status" value="1"/>
</dbReference>
<dbReference type="AlphaFoldDB" id="A0A4C1WD41"/>
<accession>A0A4C1WD41</accession>
<organism evidence="2 3">
    <name type="scientific">Eumeta variegata</name>
    <name type="common">Bagworm moth</name>
    <name type="synonym">Eumeta japonica</name>
    <dbReference type="NCBI Taxonomy" id="151549"/>
    <lineage>
        <taxon>Eukaryota</taxon>
        <taxon>Metazoa</taxon>
        <taxon>Ecdysozoa</taxon>
        <taxon>Arthropoda</taxon>
        <taxon>Hexapoda</taxon>
        <taxon>Insecta</taxon>
        <taxon>Pterygota</taxon>
        <taxon>Neoptera</taxon>
        <taxon>Endopterygota</taxon>
        <taxon>Lepidoptera</taxon>
        <taxon>Glossata</taxon>
        <taxon>Ditrysia</taxon>
        <taxon>Tineoidea</taxon>
        <taxon>Psychidae</taxon>
        <taxon>Oiketicinae</taxon>
        <taxon>Eumeta</taxon>
    </lineage>
</organism>
<gene>
    <name evidence="2" type="ORF">EVAR_36833_1</name>
</gene>
<feature type="domain" description="Androglobin" evidence="1">
    <location>
        <begin position="20"/>
        <end position="127"/>
    </location>
</feature>
<dbReference type="EMBL" id="BGZK01000523">
    <property type="protein sequence ID" value="GBP48399.1"/>
    <property type="molecule type" value="Genomic_DNA"/>
</dbReference>
<evidence type="ECO:0000259" key="1">
    <source>
        <dbReference type="Pfam" id="PF22069"/>
    </source>
</evidence>
<sequence>MFPGVRSAYSISTALRCAYFQRHTGPSTVTSKSRWVPFFQEVFFCHVAVRVHLDLDCSLQQRTVTIYDNDTRTPVIRTFNAHRSYEVSPNLHGYAVIGHGWMDNINDNNKNVEVQWRLSVLSPLENVFHICEYENFAACRGPLQMQSASKFHLRELFIPNRRNILGGMQVTVSRKEYLVFRATASSSDLQMTAKLWSFNEKGEAVILDECTGVGEIYWPYLSLESSTTHKRSVSMININHARGVALGGSATTQAEDSSSVGVPSLIDESEWYPRQGKRKRRRPQKRRGDDIRRVAGVTWKRVAQYRREWKRPWLLQTRREAEDDCKSRGGQPLLKIWCRLRWTNRPQTGCLDAMKRDSPGEEWTINPRVTAPDGWPLTLDQWKRVGRESSADSGPPTRKDRSSPLYNADVVNEADAFVDLEVSLSVRNGAVAKRDDARDLAFVEAQRSWDVEKTGRNVTGANFRRSYRNTQIVTSTKTLGVLKLPTDVLPATSYDLQSFKCMPFLRRSEFRAEHLVNVSTTPSLRNDEEGLMMELSNFQLRYQILKANHGQSVFHENINKSKHG</sequence>
<evidence type="ECO:0000313" key="2">
    <source>
        <dbReference type="EMBL" id="GBP48399.1"/>
    </source>
</evidence>
<name>A0A4C1WD41_EUMVA</name>
<protein>
    <recommendedName>
        <fullName evidence="1">Androglobin domain-containing protein</fullName>
    </recommendedName>
</protein>
<dbReference type="InterPro" id="IPR054094">
    <property type="entry name" value="Androglobin_IV"/>
</dbReference>
<dbReference type="OrthoDB" id="9374162at2759"/>
<dbReference type="Proteomes" id="UP000299102">
    <property type="component" value="Unassembled WGS sequence"/>
</dbReference>
<proteinExistence type="predicted"/>
<evidence type="ECO:0000313" key="3">
    <source>
        <dbReference type="Proteomes" id="UP000299102"/>
    </source>
</evidence>
<dbReference type="STRING" id="151549.A0A4C1WD41"/>